<feature type="non-terminal residue" evidence="1">
    <location>
        <position position="1"/>
    </location>
</feature>
<evidence type="ECO:0000313" key="1">
    <source>
        <dbReference type="EMBL" id="ABY21697.1"/>
    </source>
</evidence>
<keyword evidence="1" id="KW-0946">Virion</keyword>
<dbReference type="EMBL" id="EU307941">
    <property type="protein sequence ID" value="ABY21697.1"/>
    <property type="molecule type" value="Viral_cRNA"/>
</dbReference>
<dbReference type="GO" id="GO:0019028">
    <property type="term" value="C:viral capsid"/>
    <property type="evidence" value="ECO:0007669"/>
    <property type="project" value="UniProtKB-KW"/>
</dbReference>
<reference evidence="1" key="2">
    <citation type="journal article" date="2008" name="Commun. Agric. Appl. Biol. Sci.">
        <title>Isolation and identification of citrus psorosis virus Egyptian isolate (CPsV-EG).</title>
        <authorList>
            <person name="Ghazal S.A."/>
            <person name="El-Dougdoug Kh.A."/>
            <person name="Mousa A.A."/>
            <person name="Fahmy H."/>
            <person name="Sofy A.R."/>
        </authorList>
    </citation>
    <scope>NUCLEOTIDE SEQUENCE</scope>
</reference>
<protein>
    <submittedName>
        <fullName evidence="1">Coat protein</fullName>
    </submittedName>
</protein>
<dbReference type="InterPro" id="IPR021310">
    <property type="entry name" value="Nucleocap_ssRNA"/>
</dbReference>
<reference evidence="1" key="1">
    <citation type="submission" date="2007-11" db="EMBL/GenBank/DDBJ databases">
        <authorList>
            <person name="EL-dougdoug K.A."/>
            <person name="Ghazal S.A."/>
            <person name="Mousa A.A."/>
            <person name="Emam H.F."/>
            <person name="Sofy A.R."/>
        </authorList>
    </citation>
    <scope>NUCLEOTIDE SEQUENCE</scope>
</reference>
<accession>A9YX60</accession>
<dbReference type="Pfam" id="PF11128">
    <property type="entry name" value="Nucleocap_ssRNA"/>
    <property type="match status" value="1"/>
</dbReference>
<keyword evidence="1" id="KW-0167">Capsid protein</keyword>
<gene>
    <name evidence="1" type="primary">CP</name>
</gene>
<proteinExistence type="predicted"/>
<name>A9YX60_9VIRU</name>
<feature type="non-terminal residue" evidence="1">
    <location>
        <position position="190"/>
    </location>
</feature>
<organism evidence="1">
    <name type="scientific">Citrus psorosis virus</name>
    <dbReference type="NCBI Taxonomy" id="73561"/>
    <lineage>
        <taxon>Viruses</taxon>
        <taxon>Riboviria</taxon>
        <taxon>Orthornavirae</taxon>
        <taxon>Negarnaviricota</taxon>
        <taxon>Haploviricotina</taxon>
        <taxon>Milneviricetes</taxon>
        <taxon>Naedrevirales</taxon>
        <taxon>Aspiviridae</taxon>
        <taxon>Ophiovirus</taxon>
        <taxon>Ophiovirus citri</taxon>
    </lineage>
</organism>
<sequence length="190" mass="21377">CELSEFIKSKLYDVDVSLSQIREESSHARNRKFPTRVFIKIDNDNLASAVCDKFKVKSAGNAYVRYTGFAGVFQTMITFSHALSSTCESLMPLLETHNSIEKSTATSAFLKPVQGQCKNQKRLHPLSIEKRTINNFMLKLTCSIIYSLTPDEKTDMAERLTTDNNKGFLSDRNIFGYGLEGQIGLNCVDK</sequence>